<name>A0A0A9ZFE4_LYGHE</name>
<gene>
    <name evidence="2" type="ORF">CM83_2957</name>
</gene>
<protein>
    <submittedName>
        <fullName evidence="2">Uncharacterized protein</fullName>
    </submittedName>
</protein>
<evidence type="ECO:0000256" key="1">
    <source>
        <dbReference type="SAM" id="SignalP"/>
    </source>
</evidence>
<organism evidence="2">
    <name type="scientific">Lygus hesperus</name>
    <name type="common">Western plant bug</name>
    <dbReference type="NCBI Taxonomy" id="30085"/>
    <lineage>
        <taxon>Eukaryota</taxon>
        <taxon>Metazoa</taxon>
        <taxon>Ecdysozoa</taxon>
        <taxon>Arthropoda</taxon>
        <taxon>Hexapoda</taxon>
        <taxon>Insecta</taxon>
        <taxon>Pterygota</taxon>
        <taxon>Neoptera</taxon>
        <taxon>Paraneoptera</taxon>
        <taxon>Hemiptera</taxon>
        <taxon>Heteroptera</taxon>
        <taxon>Panheteroptera</taxon>
        <taxon>Cimicomorpha</taxon>
        <taxon>Miridae</taxon>
        <taxon>Mirini</taxon>
        <taxon>Lygus</taxon>
    </lineage>
</organism>
<feature type="signal peptide" evidence="1">
    <location>
        <begin position="1"/>
        <end position="29"/>
    </location>
</feature>
<evidence type="ECO:0000313" key="2">
    <source>
        <dbReference type="EMBL" id="JAG42138.1"/>
    </source>
</evidence>
<sequence length="176" mass="18996">MRIPPTDSVYGFLLASSLLASLFHYTIDCNSPSAVNGSTTYSTPPSLLPPSVQSLYMQIRLCPITLLYLIALRSSTSRPFRSTCCSVMFSSYSTSPTVVVCYTISLPSSSLRPTISTLFIANRILVFCASLFTSLLPSLLPSCFSCTCFHLSSPIHISSYANRLLSVASAAGSYCI</sequence>
<feature type="chain" id="PRO_5002073018" evidence="1">
    <location>
        <begin position="30"/>
        <end position="176"/>
    </location>
</feature>
<proteinExistence type="predicted"/>
<dbReference type="EMBL" id="GBHO01001466">
    <property type="protein sequence ID" value="JAG42138.1"/>
    <property type="molecule type" value="Transcribed_RNA"/>
</dbReference>
<keyword evidence="1" id="KW-0732">Signal</keyword>
<reference evidence="2" key="1">
    <citation type="journal article" date="2014" name="PLoS ONE">
        <title>Transcriptome-Based Identification of ABC Transporters in the Western Tarnished Plant Bug Lygus hesperus.</title>
        <authorList>
            <person name="Hull J.J."/>
            <person name="Chaney K."/>
            <person name="Geib S.M."/>
            <person name="Fabrick J.A."/>
            <person name="Brent C.S."/>
            <person name="Walsh D."/>
            <person name="Lavine L.C."/>
        </authorList>
    </citation>
    <scope>NUCLEOTIDE SEQUENCE</scope>
</reference>
<dbReference type="AlphaFoldDB" id="A0A0A9ZFE4"/>
<reference evidence="2" key="2">
    <citation type="submission" date="2014-07" db="EMBL/GenBank/DDBJ databases">
        <authorList>
            <person name="Hull J."/>
        </authorList>
    </citation>
    <scope>NUCLEOTIDE SEQUENCE</scope>
</reference>
<accession>A0A0A9ZFE4</accession>